<comment type="caution">
    <text evidence="2">The sequence shown here is derived from an EMBL/GenBank/DDBJ whole genome shotgun (WGS) entry which is preliminary data.</text>
</comment>
<sequence>MHAAFINYFNLHLFCTGSVDAQIAYSSQNPEWVANRTYDFEVHSSKDKSVRIRFGAVNTDPFVTKYGKVVLGHHLVFGPPTSANAYNAAAYNANNTDVYDLGRPDANGNPSWASASMRKKLHGAAVNHPTTNGYTTAYVTSGTSGAGSLPDTACIMAAYRSNLHH</sequence>
<keyword evidence="1" id="KW-0732">Signal</keyword>
<dbReference type="EMBL" id="BEGY01000013">
    <property type="protein sequence ID" value="GAX75599.1"/>
    <property type="molecule type" value="Genomic_DNA"/>
</dbReference>
<gene>
    <name evidence="2" type="ORF">CEUSTIGMA_g3043.t1</name>
</gene>
<evidence type="ECO:0000313" key="3">
    <source>
        <dbReference type="Proteomes" id="UP000232323"/>
    </source>
</evidence>
<accession>A0A250WY30</accession>
<feature type="signal peptide" evidence="1">
    <location>
        <begin position="1"/>
        <end position="21"/>
    </location>
</feature>
<evidence type="ECO:0000313" key="2">
    <source>
        <dbReference type="EMBL" id="GAX75599.1"/>
    </source>
</evidence>
<dbReference type="OrthoDB" id="548884at2759"/>
<dbReference type="Proteomes" id="UP000232323">
    <property type="component" value="Unassembled WGS sequence"/>
</dbReference>
<protein>
    <submittedName>
        <fullName evidence="2">Uncharacterized protein</fullName>
    </submittedName>
</protein>
<feature type="chain" id="PRO_5012942226" evidence="1">
    <location>
        <begin position="22"/>
        <end position="165"/>
    </location>
</feature>
<proteinExistence type="predicted"/>
<keyword evidence="3" id="KW-1185">Reference proteome</keyword>
<organism evidence="2 3">
    <name type="scientific">Chlamydomonas eustigma</name>
    <dbReference type="NCBI Taxonomy" id="1157962"/>
    <lineage>
        <taxon>Eukaryota</taxon>
        <taxon>Viridiplantae</taxon>
        <taxon>Chlorophyta</taxon>
        <taxon>core chlorophytes</taxon>
        <taxon>Chlorophyceae</taxon>
        <taxon>CS clade</taxon>
        <taxon>Chlamydomonadales</taxon>
        <taxon>Chlamydomonadaceae</taxon>
        <taxon>Chlamydomonas</taxon>
    </lineage>
</organism>
<evidence type="ECO:0000256" key="1">
    <source>
        <dbReference type="SAM" id="SignalP"/>
    </source>
</evidence>
<name>A0A250WY30_9CHLO</name>
<reference evidence="2 3" key="1">
    <citation type="submission" date="2017-08" db="EMBL/GenBank/DDBJ databases">
        <title>Acidophilic green algal genome provides insights into adaptation to an acidic environment.</title>
        <authorList>
            <person name="Hirooka S."/>
            <person name="Hirose Y."/>
            <person name="Kanesaki Y."/>
            <person name="Higuchi S."/>
            <person name="Fujiwara T."/>
            <person name="Onuma R."/>
            <person name="Era A."/>
            <person name="Ohbayashi R."/>
            <person name="Uzuka A."/>
            <person name="Nozaki H."/>
            <person name="Yoshikawa H."/>
            <person name="Miyagishima S.Y."/>
        </authorList>
    </citation>
    <scope>NUCLEOTIDE SEQUENCE [LARGE SCALE GENOMIC DNA]</scope>
    <source>
        <strain evidence="2 3">NIES-2499</strain>
    </source>
</reference>
<dbReference type="AlphaFoldDB" id="A0A250WY30"/>